<dbReference type="InterPro" id="IPR029062">
    <property type="entry name" value="Class_I_gatase-like"/>
</dbReference>
<comment type="catalytic activity">
    <reaction evidence="2">
        <text>beta-D-GlcNAc-(1-&gt;4)-Mur2Ac(oyl-L-Ala-gamma-D-Glu-L-Lys-D-Ala-D-Ala)-di-trans,octa-cis-undecaprenyl diphosphate + L-glutamine + ATP + H2O = beta-D-GlcNAc-(1-&gt;4)-Mur2Ac(oyl-L-Ala-D-isoglutaminyl-L-Lys-D-Ala-D-Ala)-di-trans,octa-cis-undecaprenyl diphosphate + L-glutamate + ADP + phosphate + H(+)</text>
        <dbReference type="Rhea" id="RHEA:57928"/>
        <dbReference type="ChEBI" id="CHEBI:15377"/>
        <dbReference type="ChEBI" id="CHEBI:15378"/>
        <dbReference type="ChEBI" id="CHEBI:29985"/>
        <dbReference type="ChEBI" id="CHEBI:30616"/>
        <dbReference type="ChEBI" id="CHEBI:43474"/>
        <dbReference type="ChEBI" id="CHEBI:58359"/>
        <dbReference type="ChEBI" id="CHEBI:60033"/>
        <dbReference type="ChEBI" id="CHEBI:62233"/>
        <dbReference type="ChEBI" id="CHEBI:456216"/>
        <dbReference type="EC" id="6.3.5.13"/>
    </reaction>
</comment>
<dbReference type="AlphaFoldDB" id="A0A2K2U440"/>
<gene>
    <name evidence="2" type="primary">gatD</name>
    <name evidence="4" type="ORF">C2L80_08790</name>
</gene>
<comment type="subunit">
    <text evidence="2">Forms a heterodimer with MurT.</text>
</comment>
<dbReference type="Proteomes" id="UP000236488">
    <property type="component" value="Unassembled WGS sequence"/>
</dbReference>
<sequence length="247" mass="26335">MAHLFPDLLNLYGDGGNVRVLAQRLRWRGVPVEVRRVNHGESIDLAGVDLVFLGGGPDREQRLASSELMRMRDELRAYVEDGGVLLAICGGYQILGREWLLGDEVVEGLGIVDITTERAAGGSADRLIDNIVLRSPLATLPVVGYENHAGRTRLGTGVEAFGSVASTMGCGNNEADKADGVRYKNLVGTYLHGPLLAKNPEVADHLLARALERSAARSGIAAPALAPLDDSVETGANEALCKRFGAR</sequence>
<keyword evidence="2" id="KW-0573">Peptidoglycan synthesis</keyword>
<dbReference type="CDD" id="cd01750">
    <property type="entry name" value="GATase1_CobQ"/>
    <property type="match status" value="1"/>
</dbReference>
<dbReference type="GO" id="GO:0016740">
    <property type="term" value="F:transferase activity"/>
    <property type="evidence" value="ECO:0007669"/>
    <property type="project" value="UniProtKB-KW"/>
</dbReference>
<comment type="caution">
    <text evidence="4">The sequence shown here is derived from an EMBL/GenBank/DDBJ whole genome shotgun (WGS) entry which is preliminary data.</text>
</comment>
<dbReference type="EC" id="6.3.5.13" evidence="2"/>
<dbReference type="GO" id="GO:0071555">
    <property type="term" value="P:cell wall organization"/>
    <property type="evidence" value="ECO:0007669"/>
    <property type="project" value="UniProtKB-KW"/>
</dbReference>
<dbReference type="PANTHER" id="PTHR21343:SF9">
    <property type="entry name" value="LIPID II ISOGLUTAMINYL SYNTHASE (GLUTAMINE-HYDROLYZING) SUBUNIT GATD"/>
    <property type="match status" value="1"/>
</dbReference>
<dbReference type="InterPro" id="IPR033949">
    <property type="entry name" value="CobQ_GATase1"/>
</dbReference>
<evidence type="ECO:0000259" key="3">
    <source>
        <dbReference type="Pfam" id="PF07685"/>
    </source>
</evidence>
<protein>
    <recommendedName>
        <fullName evidence="2">Lipid II isoglutaminyl synthase (glutamine-hydrolyzing) subunit GatD</fullName>
        <ecNumber evidence="2">6.3.5.13</ecNumber>
    </recommendedName>
    <alternativeName>
        <fullName evidence="2">Lipid II isoglutaminyl synthase glutaminase subunit</fullName>
        <ecNumber evidence="2">3.5.1.2</ecNumber>
    </alternativeName>
</protein>
<keyword evidence="2" id="KW-0378">Hydrolase</keyword>
<feature type="active site" description="Nucleophile" evidence="2">
    <location>
        <position position="89"/>
    </location>
</feature>
<name>A0A2K2U440_9ACTN</name>
<evidence type="ECO:0000313" key="4">
    <source>
        <dbReference type="EMBL" id="PNV65034.1"/>
    </source>
</evidence>
<dbReference type="GO" id="GO:0140282">
    <property type="term" value="F:carbon-nitrogen ligase activity on lipid II"/>
    <property type="evidence" value="ECO:0007669"/>
    <property type="project" value="UniProtKB-UniRule"/>
</dbReference>
<dbReference type="HAMAP" id="MF_02213">
    <property type="entry name" value="Lipid_II_synth_GatD"/>
    <property type="match status" value="1"/>
</dbReference>
<feature type="binding site" evidence="2">
    <location>
        <position position="126"/>
    </location>
    <ligand>
        <name>substrate</name>
    </ligand>
</feature>
<dbReference type="GO" id="GO:0009236">
    <property type="term" value="P:cobalamin biosynthetic process"/>
    <property type="evidence" value="ECO:0007669"/>
    <property type="project" value="InterPro"/>
</dbReference>
<organism evidence="4 5">
    <name type="scientific">Rubneribacter badeniensis</name>
    <dbReference type="NCBI Taxonomy" id="2070688"/>
    <lineage>
        <taxon>Bacteria</taxon>
        <taxon>Bacillati</taxon>
        <taxon>Actinomycetota</taxon>
        <taxon>Coriobacteriia</taxon>
        <taxon>Eggerthellales</taxon>
        <taxon>Eggerthellaceae</taxon>
        <taxon>Rubneribacter</taxon>
    </lineage>
</organism>
<evidence type="ECO:0000256" key="1">
    <source>
        <dbReference type="ARBA" id="ARBA00022962"/>
    </source>
</evidence>
<dbReference type="Pfam" id="PF07685">
    <property type="entry name" value="GATase_3"/>
    <property type="match status" value="1"/>
</dbReference>
<dbReference type="GO" id="GO:0004359">
    <property type="term" value="F:glutaminase activity"/>
    <property type="evidence" value="ECO:0007669"/>
    <property type="project" value="UniProtKB-UniRule"/>
</dbReference>
<keyword evidence="2" id="KW-0961">Cell wall biogenesis/degradation</keyword>
<comment type="function">
    <text evidence="2">The lipid II isoglutaminyl synthase complex catalyzes the formation of alpha-D-isoglutamine in the cell wall lipid II stem peptide. The GatD subunit catalyzes the hydrolysis of glutamine to glutamate and ammonia. The resulting ammonia molecule is channeled to the active site of MurT.</text>
</comment>
<dbReference type="EMBL" id="PPEL01000052">
    <property type="protein sequence ID" value="PNV65034.1"/>
    <property type="molecule type" value="Genomic_DNA"/>
</dbReference>
<dbReference type="GO" id="GO:0009252">
    <property type="term" value="P:peptidoglycan biosynthetic process"/>
    <property type="evidence" value="ECO:0007669"/>
    <property type="project" value="UniProtKB-UniRule"/>
</dbReference>
<keyword evidence="2" id="KW-0133">Cell shape</keyword>
<keyword evidence="2" id="KW-0436">Ligase</keyword>
<dbReference type="PROSITE" id="PS51274">
    <property type="entry name" value="GATASE_COBBQ"/>
    <property type="match status" value="1"/>
</dbReference>
<dbReference type="SUPFAM" id="SSF52317">
    <property type="entry name" value="Class I glutamine amidotransferase-like"/>
    <property type="match status" value="1"/>
</dbReference>
<comment type="pathway">
    <text evidence="2">Cell wall biogenesis; peptidoglycan biosynthesis.</text>
</comment>
<dbReference type="Gene3D" id="3.40.50.880">
    <property type="match status" value="1"/>
</dbReference>
<dbReference type="EC" id="3.5.1.2" evidence="2"/>
<dbReference type="PANTHER" id="PTHR21343">
    <property type="entry name" value="DETHIOBIOTIN SYNTHETASE"/>
    <property type="match status" value="1"/>
</dbReference>
<keyword evidence="1 2" id="KW-0315">Glutamine amidotransferase</keyword>
<evidence type="ECO:0000313" key="5">
    <source>
        <dbReference type="Proteomes" id="UP000236488"/>
    </source>
</evidence>
<dbReference type="GO" id="GO:0008360">
    <property type="term" value="P:regulation of cell shape"/>
    <property type="evidence" value="ECO:0007669"/>
    <property type="project" value="UniProtKB-KW"/>
</dbReference>
<feature type="active site" evidence="2">
    <location>
        <position position="192"/>
    </location>
</feature>
<feature type="domain" description="CobB/CobQ-like glutamine amidotransferase" evidence="3">
    <location>
        <begin position="2"/>
        <end position="199"/>
    </location>
</feature>
<dbReference type="InterPro" id="IPR043702">
    <property type="entry name" value="Lipid_II_synth_GatD"/>
</dbReference>
<reference evidence="4 5" key="1">
    <citation type="journal article" date="2018" name="Int. J. Syst. Evol. Microbiol.">
        <title>Rubneribacter badeniensis gen. nov., sp. nov. and Enteroscipio rubneri gen. nov., sp. nov., new members of the Eggerthellaceae isolated from human faeces.</title>
        <authorList>
            <person name="Danylec N."/>
            <person name="Gobl A."/>
            <person name="Stoll D.A."/>
            <person name="Hetzer B."/>
            <person name="Kulling S.E."/>
            <person name="Huch M."/>
        </authorList>
    </citation>
    <scope>NUCLEOTIDE SEQUENCE [LARGE SCALE GENOMIC DNA]</scope>
    <source>
        <strain evidence="4 5">ResAG-85</strain>
    </source>
</reference>
<keyword evidence="5" id="KW-1185">Reference proteome</keyword>
<keyword evidence="4" id="KW-0808">Transferase</keyword>
<dbReference type="InterPro" id="IPR011698">
    <property type="entry name" value="GATase_3"/>
</dbReference>
<accession>A0A2K2U440</accession>
<evidence type="ECO:0000256" key="2">
    <source>
        <dbReference type="HAMAP-Rule" id="MF_02213"/>
    </source>
</evidence>
<proteinExistence type="inferred from homology"/>
<comment type="similarity">
    <text evidence="2">Belongs to the CobB/CobQ family. GatD subfamily.</text>
</comment>
<dbReference type="UniPathway" id="UPA00219"/>
<comment type="catalytic activity">
    <reaction evidence="2">
        <text>L-glutamine + H2O = L-glutamate + NH4(+)</text>
        <dbReference type="Rhea" id="RHEA:15889"/>
        <dbReference type="ChEBI" id="CHEBI:15377"/>
        <dbReference type="ChEBI" id="CHEBI:28938"/>
        <dbReference type="ChEBI" id="CHEBI:29985"/>
        <dbReference type="ChEBI" id="CHEBI:58359"/>
        <dbReference type="EC" id="3.5.1.2"/>
    </reaction>
</comment>